<dbReference type="EMBL" id="JADIMB010000112">
    <property type="protein sequence ID" value="MBO8471648.1"/>
    <property type="molecule type" value="Genomic_DNA"/>
</dbReference>
<comment type="caution">
    <text evidence="14">The sequence shown here is derived from an EMBL/GenBank/DDBJ whole genome shotgun (WGS) entry which is preliminary data.</text>
</comment>
<feature type="domain" description="Dihydrodipicolinate reductase C-terminal" evidence="13">
    <location>
        <begin position="103"/>
        <end position="219"/>
    </location>
</feature>
<evidence type="ECO:0000256" key="6">
    <source>
        <dbReference type="ARBA" id="ARBA00023027"/>
    </source>
</evidence>
<comment type="catalytic activity">
    <reaction evidence="10">
        <text>(S)-2,3,4,5-tetrahydrodipicolinate + NADP(+) + H2O = (2S,4S)-4-hydroxy-2,3,4,5-tetrahydrodipicolinate + NADPH + H(+)</text>
        <dbReference type="Rhea" id="RHEA:35331"/>
        <dbReference type="ChEBI" id="CHEBI:15377"/>
        <dbReference type="ChEBI" id="CHEBI:15378"/>
        <dbReference type="ChEBI" id="CHEBI:16845"/>
        <dbReference type="ChEBI" id="CHEBI:57783"/>
        <dbReference type="ChEBI" id="CHEBI:58349"/>
        <dbReference type="ChEBI" id="CHEBI:67139"/>
        <dbReference type="EC" id="1.17.1.8"/>
    </reaction>
</comment>
<keyword evidence="4" id="KW-0220">Diaminopimelate biosynthesis</keyword>
<dbReference type="GO" id="GO:0009089">
    <property type="term" value="P:lysine biosynthetic process via diaminopimelate"/>
    <property type="evidence" value="ECO:0007669"/>
    <property type="project" value="InterPro"/>
</dbReference>
<dbReference type="InterPro" id="IPR023940">
    <property type="entry name" value="DHDPR_bac"/>
</dbReference>
<dbReference type="Proteomes" id="UP000823603">
    <property type="component" value="Unassembled WGS sequence"/>
</dbReference>
<dbReference type="PANTHER" id="PTHR20836">
    <property type="entry name" value="DIHYDRODIPICOLINATE REDUCTASE"/>
    <property type="match status" value="1"/>
</dbReference>
<keyword evidence="5" id="KW-0560">Oxidoreductase</keyword>
<name>A0A9D9NFI1_9BACT</name>
<evidence type="ECO:0000259" key="13">
    <source>
        <dbReference type="Pfam" id="PF05173"/>
    </source>
</evidence>
<dbReference type="Pfam" id="PF05173">
    <property type="entry name" value="DapB_C"/>
    <property type="match status" value="1"/>
</dbReference>
<dbReference type="PANTHER" id="PTHR20836:SF0">
    <property type="entry name" value="4-HYDROXY-TETRAHYDRODIPICOLINATE REDUCTASE 1, CHLOROPLASTIC-RELATED"/>
    <property type="match status" value="1"/>
</dbReference>
<organism evidence="14 15">
    <name type="scientific">Candidatus Cryptobacteroides faecavium</name>
    <dbReference type="NCBI Taxonomy" id="2840762"/>
    <lineage>
        <taxon>Bacteria</taxon>
        <taxon>Pseudomonadati</taxon>
        <taxon>Bacteroidota</taxon>
        <taxon>Bacteroidia</taxon>
        <taxon>Bacteroidales</taxon>
        <taxon>Candidatus Cryptobacteroides</taxon>
    </lineage>
</organism>
<feature type="domain" description="Dihydrodipicolinate reductase N-terminal" evidence="12">
    <location>
        <begin position="1"/>
        <end position="100"/>
    </location>
</feature>
<evidence type="ECO:0000256" key="8">
    <source>
        <dbReference type="ARBA" id="ARBA00037922"/>
    </source>
</evidence>
<reference evidence="14" key="2">
    <citation type="journal article" date="2021" name="PeerJ">
        <title>Extensive microbial diversity within the chicken gut microbiome revealed by metagenomics and culture.</title>
        <authorList>
            <person name="Gilroy R."/>
            <person name="Ravi A."/>
            <person name="Getino M."/>
            <person name="Pursley I."/>
            <person name="Horton D.L."/>
            <person name="Alikhan N.F."/>
            <person name="Baker D."/>
            <person name="Gharbi K."/>
            <person name="Hall N."/>
            <person name="Watson M."/>
            <person name="Adriaenssens E.M."/>
            <person name="Foster-Nyarko E."/>
            <person name="Jarju S."/>
            <person name="Secka A."/>
            <person name="Antonio M."/>
            <person name="Oren A."/>
            <person name="Chaudhuri R.R."/>
            <person name="La Ragione R."/>
            <person name="Hildebrand F."/>
            <person name="Pallen M.J."/>
        </authorList>
    </citation>
    <scope>NUCLEOTIDE SEQUENCE</scope>
    <source>
        <strain evidence="14">B2-22910</strain>
    </source>
</reference>
<dbReference type="InterPro" id="IPR000846">
    <property type="entry name" value="DapB_N"/>
</dbReference>
<comment type="pathway">
    <text evidence="8">Amino-acid biosynthesis; L-lysine biosynthesis via DAP pathway; (S)-tetrahydrodipicolinate from L-aspartate: step 4/4.</text>
</comment>
<evidence type="ECO:0000256" key="3">
    <source>
        <dbReference type="ARBA" id="ARBA00022857"/>
    </source>
</evidence>
<gene>
    <name evidence="14" type="ORF">IAB82_07650</name>
</gene>
<evidence type="ECO:0000256" key="9">
    <source>
        <dbReference type="ARBA" id="ARBA00038983"/>
    </source>
</evidence>
<evidence type="ECO:0000256" key="10">
    <source>
        <dbReference type="ARBA" id="ARBA00049080"/>
    </source>
</evidence>
<dbReference type="InterPro" id="IPR022663">
    <property type="entry name" value="DapB_C"/>
</dbReference>
<dbReference type="Pfam" id="PF01113">
    <property type="entry name" value="DapB_N"/>
    <property type="match status" value="1"/>
</dbReference>
<evidence type="ECO:0000256" key="1">
    <source>
        <dbReference type="ARBA" id="ARBA00006642"/>
    </source>
</evidence>
<evidence type="ECO:0000256" key="4">
    <source>
        <dbReference type="ARBA" id="ARBA00022915"/>
    </source>
</evidence>
<evidence type="ECO:0000313" key="15">
    <source>
        <dbReference type="Proteomes" id="UP000823603"/>
    </source>
</evidence>
<dbReference type="GO" id="GO:0005829">
    <property type="term" value="C:cytosol"/>
    <property type="evidence" value="ECO:0007669"/>
    <property type="project" value="TreeGrafter"/>
</dbReference>
<dbReference type="InterPro" id="IPR036291">
    <property type="entry name" value="NAD(P)-bd_dom_sf"/>
</dbReference>
<evidence type="ECO:0000259" key="12">
    <source>
        <dbReference type="Pfam" id="PF01113"/>
    </source>
</evidence>
<dbReference type="Gene3D" id="3.40.50.720">
    <property type="entry name" value="NAD(P)-binding Rossmann-like Domain"/>
    <property type="match status" value="1"/>
</dbReference>
<keyword evidence="2" id="KW-0028">Amino-acid biosynthesis</keyword>
<reference evidence="14" key="1">
    <citation type="submission" date="2020-10" db="EMBL/GenBank/DDBJ databases">
        <authorList>
            <person name="Gilroy R."/>
        </authorList>
    </citation>
    <scope>NUCLEOTIDE SEQUENCE</scope>
    <source>
        <strain evidence="14">B2-22910</strain>
    </source>
</reference>
<dbReference type="AlphaFoldDB" id="A0A9D9NFI1"/>
<comment type="catalytic activity">
    <reaction evidence="11">
        <text>(S)-2,3,4,5-tetrahydrodipicolinate + NAD(+) + H2O = (2S,4S)-4-hydroxy-2,3,4,5-tetrahydrodipicolinate + NADH + H(+)</text>
        <dbReference type="Rhea" id="RHEA:35323"/>
        <dbReference type="ChEBI" id="CHEBI:15377"/>
        <dbReference type="ChEBI" id="CHEBI:15378"/>
        <dbReference type="ChEBI" id="CHEBI:16845"/>
        <dbReference type="ChEBI" id="CHEBI:57540"/>
        <dbReference type="ChEBI" id="CHEBI:57945"/>
        <dbReference type="ChEBI" id="CHEBI:67139"/>
        <dbReference type="EC" id="1.17.1.8"/>
    </reaction>
</comment>
<sequence>MKAVISGYGKMGRMVEKILIQRGIECAGKSENIRGFDTALAKECVCIDFTTPVAIRENYRFLAENFKAVVIGTTGWNDIKDEVISYFRECGTTMIYASNFSIGVNIFFAVTEFISRTMAETGGYSPYIVEKHHCHKLDAPSGTAKSLAEIIDGNMGVRTDIASVRCGEIPGIHSIGFEGLNDRITLTHEAFSREGFAAGAVEAAIRTAGLSGVHDFKDIIFKAE</sequence>
<dbReference type="EC" id="1.17.1.8" evidence="9"/>
<keyword evidence="6" id="KW-0520">NAD</keyword>
<accession>A0A9D9NFI1</accession>
<dbReference type="GO" id="GO:0008839">
    <property type="term" value="F:4-hydroxy-tetrahydrodipicolinate reductase"/>
    <property type="evidence" value="ECO:0007669"/>
    <property type="project" value="UniProtKB-EC"/>
</dbReference>
<dbReference type="SUPFAM" id="SSF51735">
    <property type="entry name" value="NAD(P)-binding Rossmann-fold domains"/>
    <property type="match status" value="1"/>
</dbReference>
<evidence type="ECO:0000256" key="7">
    <source>
        <dbReference type="ARBA" id="ARBA00023154"/>
    </source>
</evidence>
<dbReference type="SUPFAM" id="SSF55347">
    <property type="entry name" value="Glyceraldehyde-3-phosphate dehydrogenase-like, C-terminal domain"/>
    <property type="match status" value="1"/>
</dbReference>
<dbReference type="PIRSF" id="PIRSF000161">
    <property type="entry name" value="DHPR"/>
    <property type="match status" value="1"/>
</dbReference>
<evidence type="ECO:0000313" key="14">
    <source>
        <dbReference type="EMBL" id="MBO8471648.1"/>
    </source>
</evidence>
<evidence type="ECO:0000256" key="5">
    <source>
        <dbReference type="ARBA" id="ARBA00023002"/>
    </source>
</evidence>
<dbReference type="GO" id="GO:0019877">
    <property type="term" value="P:diaminopimelate biosynthetic process"/>
    <property type="evidence" value="ECO:0007669"/>
    <property type="project" value="UniProtKB-KW"/>
</dbReference>
<comment type="similarity">
    <text evidence="1">Belongs to the DapB family.</text>
</comment>
<keyword evidence="3" id="KW-0521">NADP</keyword>
<keyword evidence="7" id="KW-0457">Lysine biosynthesis</keyword>
<protein>
    <recommendedName>
        <fullName evidence="9">4-hydroxy-tetrahydrodipicolinate reductase</fullName>
        <ecNumber evidence="9">1.17.1.8</ecNumber>
    </recommendedName>
</protein>
<evidence type="ECO:0000256" key="2">
    <source>
        <dbReference type="ARBA" id="ARBA00022605"/>
    </source>
</evidence>
<proteinExistence type="inferred from homology"/>
<evidence type="ECO:0000256" key="11">
    <source>
        <dbReference type="ARBA" id="ARBA00049396"/>
    </source>
</evidence>
<dbReference type="Gene3D" id="3.30.360.10">
    <property type="entry name" value="Dihydrodipicolinate Reductase, domain 2"/>
    <property type="match status" value="1"/>
</dbReference>